<dbReference type="GO" id="GO:0006417">
    <property type="term" value="P:regulation of translation"/>
    <property type="evidence" value="ECO:0007669"/>
    <property type="project" value="UniProtKB-UniRule"/>
</dbReference>
<feature type="region of interest" description="Disordered" evidence="9">
    <location>
        <begin position="106"/>
        <end position="138"/>
    </location>
</feature>
<dbReference type="GO" id="GO:0008270">
    <property type="term" value="F:zinc ion binding"/>
    <property type="evidence" value="ECO:0007669"/>
    <property type="project" value="UniProtKB-KW"/>
</dbReference>
<proteinExistence type="inferred from homology"/>
<comment type="subcellular location">
    <subcellularLocation>
        <location evidence="1">Cytoplasm</location>
    </subcellularLocation>
</comment>
<keyword evidence="6 8" id="KW-0810">Translation regulation</keyword>
<dbReference type="Proteomes" id="UP000828390">
    <property type="component" value="Unassembled WGS sequence"/>
</dbReference>
<dbReference type="InterPro" id="IPR038129">
    <property type="entry name" value="Nanos_sf"/>
</dbReference>
<evidence type="ECO:0000256" key="7">
    <source>
        <dbReference type="ARBA" id="ARBA00022884"/>
    </source>
</evidence>
<feature type="domain" description="Nanos-type" evidence="10">
    <location>
        <begin position="230"/>
        <end position="284"/>
    </location>
</feature>
<dbReference type="GO" id="GO:0005737">
    <property type="term" value="C:cytoplasm"/>
    <property type="evidence" value="ECO:0007669"/>
    <property type="project" value="UniProtKB-SubCell"/>
</dbReference>
<dbReference type="EMBL" id="JAIWYP010000002">
    <property type="protein sequence ID" value="KAH3864768.1"/>
    <property type="molecule type" value="Genomic_DNA"/>
</dbReference>
<dbReference type="Gene3D" id="4.10.60.30">
    <property type="entry name" value="Nanos, RNA-binding domain"/>
    <property type="match status" value="1"/>
</dbReference>
<keyword evidence="7 8" id="KW-0694">RNA-binding</keyword>
<evidence type="ECO:0000313" key="12">
    <source>
        <dbReference type="Proteomes" id="UP000828390"/>
    </source>
</evidence>
<dbReference type="PANTHER" id="PTHR12887">
    <property type="entry name" value="NANOS PROTEIN"/>
    <property type="match status" value="1"/>
</dbReference>
<reference evidence="11" key="2">
    <citation type="submission" date="2020-11" db="EMBL/GenBank/DDBJ databases">
        <authorList>
            <person name="McCartney M.A."/>
            <person name="Auch B."/>
            <person name="Kono T."/>
            <person name="Mallez S."/>
            <person name="Becker A."/>
            <person name="Gohl D.M."/>
            <person name="Silverstein K.A.T."/>
            <person name="Koren S."/>
            <person name="Bechman K.B."/>
            <person name="Herman A."/>
            <person name="Abrahante J.E."/>
            <person name="Garbe J."/>
        </authorList>
    </citation>
    <scope>NUCLEOTIDE SEQUENCE</scope>
    <source>
        <strain evidence="11">Duluth1</strain>
        <tissue evidence="11">Whole animal</tissue>
    </source>
</reference>
<dbReference type="InterPro" id="IPR024161">
    <property type="entry name" value="Znf_nanos-typ"/>
</dbReference>
<evidence type="ECO:0000313" key="11">
    <source>
        <dbReference type="EMBL" id="KAH3864768.1"/>
    </source>
</evidence>
<evidence type="ECO:0000256" key="3">
    <source>
        <dbReference type="ARBA" id="ARBA00022723"/>
    </source>
</evidence>
<keyword evidence="5" id="KW-0862">Zinc</keyword>
<accession>A0A9D4LVZ9</accession>
<feature type="region of interest" description="Disordered" evidence="9">
    <location>
        <begin position="1"/>
        <end position="27"/>
    </location>
</feature>
<evidence type="ECO:0000259" key="10">
    <source>
        <dbReference type="PROSITE" id="PS51522"/>
    </source>
</evidence>
<keyword evidence="3" id="KW-0479">Metal-binding</keyword>
<evidence type="ECO:0000256" key="2">
    <source>
        <dbReference type="ARBA" id="ARBA00022490"/>
    </source>
</evidence>
<sequence>MLRSMTPDEVGQEESPIPEFDSRSNQNSFCFQGQSRPLLGRRIANEKTDVNCQFVTNRIALASIRDHNSLDFQRNNPLPYPVTRTPGSRLQNRGLLFSNLREAPNGLQINHGSGGIPITNRDSDRRARANNSGSRDQPLLYSTGFYGPDVMDTSRNDNELDELASNMSISPPTGSQHGYRQYSTGMNGNKDWLNQYVLLMRQLQIENIFPNLQGRGERYCRNRLSEEGIFCAFCKNNKERKEFYTTHIVKDSWGKVICPILRKYTCTVCGATGDYAHTLRHCPVRARMDLQ</sequence>
<evidence type="ECO:0000256" key="9">
    <source>
        <dbReference type="SAM" id="MobiDB-lite"/>
    </source>
</evidence>
<comment type="similarity">
    <text evidence="8">Belongs to the nanos family.</text>
</comment>
<dbReference type="InterPro" id="IPR008705">
    <property type="entry name" value="Nanos/Xcar2"/>
</dbReference>
<name>A0A9D4LVZ9_DREPO</name>
<evidence type="ECO:0000256" key="1">
    <source>
        <dbReference type="ARBA" id="ARBA00004496"/>
    </source>
</evidence>
<dbReference type="Pfam" id="PF05741">
    <property type="entry name" value="zf-nanos"/>
    <property type="match status" value="1"/>
</dbReference>
<reference evidence="11" key="1">
    <citation type="journal article" date="2019" name="bioRxiv">
        <title>The Genome of the Zebra Mussel, Dreissena polymorpha: A Resource for Invasive Species Research.</title>
        <authorList>
            <person name="McCartney M.A."/>
            <person name="Auch B."/>
            <person name="Kono T."/>
            <person name="Mallez S."/>
            <person name="Zhang Y."/>
            <person name="Obille A."/>
            <person name="Becker A."/>
            <person name="Abrahante J.E."/>
            <person name="Garbe J."/>
            <person name="Badalamenti J.P."/>
            <person name="Herman A."/>
            <person name="Mangelson H."/>
            <person name="Liachko I."/>
            <person name="Sullivan S."/>
            <person name="Sone E.D."/>
            <person name="Koren S."/>
            <person name="Silverstein K.A.T."/>
            <person name="Beckman K.B."/>
            <person name="Gohl D.M."/>
        </authorList>
    </citation>
    <scope>NUCLEOTIDE SEQUENCE</scope>
    <source>
        <strain evidence="11">Duluth1</strain>
        <tissue evidence="11">Whole animal</tissue>
    </source>
</reference>
<evidence type="ECO:0000256" key="6">
    <source>
        <dbReference type="ARBA" id="ARBA00022845"/>
    </source>
</evidence>
<organism evidence="11 12">
    <name type="scientific">Dreissena polymorpha</name>
    <name type="common">Zebra mussel</name>
    <name type="synonym">Mytilus polymorpha</name>
    <dbReference type="NCBI Taxonomy" id="45954"/>
    <lineage>
        <taxon>Eukaryota</taxon>
        <taxon>Metazoa</taxon>
        <taxon>Spiralia</taxon>
        <taxon>Lophotrochozoa</taxon>
        <taxon>Mollusca</taxon>
        <taxon>Bivalvia</taxon>
        <taxon>Autobranchia</taxon>
        <taxon>Heteroconchia</taxon>
        <taxon>Euheterodonta</taxon>
        <taxon>Imparidentia</taxon>
        <taxon>Neoheterodontei</taxon>
        <taxon>Myida</taxon>
        <taxon>Dreissenoidea</taxon>
        <taxon>Dreissenidae</taxon>
        <taxon>Dreissena</taxon>
    </lineage>
</organism>
<keyword evidence="12" id="KW-1185">Reference proteome</keyword>
<evidence type="ECO:0000256" key="4">
    <source>
        <dbReference type="ARBA" id="ARBA00022771"/>
    </source>
</evidence>
<keyword evidence="4 8" id="KW-0863">Zinc-finger</keyword>
<evidence type="ECO:0000256" key="5">
    <source>
        <dbReference type="ARBA" id="ARBA00022833"/>
    </source>
</evidence>
<evidence type="ECO:0000256" key="8">
    <source>
        <dbReference type="PROSITE-ProRule" id="PRU00855"/>
    </source>
</evidence>
<dbReference type="PROSITE" id="PS51522">
    <property type="entry name" value="ZF_NANOS"/>
    <property type="match status" value="1"/>
</dbReference>
<protein>
    <recommendedName>
        <fullName evidence="10">Nanos-type domain-containing protein</fullName>
    </recommendedName>
</protein>
<gene>
    <name evidence="11" type="ORF">DPMN_027794</name>
</gene>
<dbReference type="AlphaFoldDB" id="A0A9D4LVZ9"/>
<comment type="caution">
    <text evidence="11">The sequence shown here is derived from an EMBL/GenBank/DDBJ whole genome shotgun (WGS) entry which is preliminary data.</text>
</comment>
<keyword evidence="2" id="KW-0963">Cytoplasm</keyword>
<dbReference type="GO" id="GO:0003723">
    <property type="term" value="F:RNA binding"/>
    <property type="evidence" value="ECO:0007669"/>
    <property type="project" value="UniProtKB-UniRule"/>
</dbReference>